<dbReference type="InterPro" id="IPR013087">
    <property type="entry name" value="Znf_C2H2_type"/>
</dbReference>
<feature type="region of interest" description="Disordered" evidence="7">
    <location>
        <begin position="106"/>
        <end position="135"/>
    </location>
</feature>
<dbReference type="RefSeq" id="XP_062705332.1">
    <property type="nucleotide sequence ID" value="XM_062849348.1"/>
</dbReference>
<evidence type="ECO:0000259" key="9">
    <source>
        <dbReference type="PROSITE" id="PS51915"/>
    </source>
</evidence>
<evidence type="ECO:0000256" key="2">
    <source>
        <dbReference type="ARBA" id="ARBA00022737"/>
    </source>
</evidence>
<proteinExistence type="predicted"/>
<name>A0ABM2A1N5_AEDAL</name>
<dbReference type="Proteomes" id="UP000069940">
    <property type="component" value="Unassembled WGS sequence"/>
</dbReference>
<dbReference type="InterPro" id="IPR012934">
    <property type="entry name" value="Znf_AD"/>
</dbReference>
<dbReference type="SMART" id="SM00355">
    <property type="entry name" value="ZnF_C2H2"/>
    <property type="match status" value="6"/>
</dbReference>
<dbReference type="Pfam" id="PF07776">
    <property type="entry name" value="zf-AD"/>
    <property type="match status" value="1"/>
</dbReference>
<evidence type="ECO:0000256" key="3">
    <source>
        <dbReference type="ARBA" id="ARBA00022771"/>
    </source>
</evidence>
<dbReference type="PANTHER" id="PTHR24379">
    <property type="entry name" value="KRAB AND ZINC FINGER DOMAIN-CONTAINING"/>
    <property type="match status" value="1"/>
</dbReference>
<keyword evidence="11" id="KW-1185">Reference proteome</keyword>
<sequence>MIISEILKRFAGLDVSEKDDFPQYICDVCLDQLNTGFSFRLLVRRSYETLRDQQKDVEDDSSTITEYEKYLTPNDLANQAETEITVFSNVSTENQDPLMLEEFVSSAEPTHQPVSNPSSTSINKTLQQTSKSDRPRTAMINTSLKSNNSLIVGQNSLKKAYFSSPDEFKKLAEQMLNKSTSMIIPKQLATIATKTSATMQTDESVTVEQRATATTPNQAPNSVYVTKSFKRQRTSQSCIADDVQSVSITSLVPKCYLIVSSRTRTNAQSLVGLEDSSEDYEMENPTFSWARIKKFNCKLCDCEYLASELKDTCTICNLPFDNFLPNNLQNHNNQQEYVEAYCCSKCTFFSISLLLFTKHLETHKNSSTEELDKPILTDVTECDKTILELLRKCSQRTGPKKAIKRRLQVESAAPEAQTITSGIPPEVVEQLRPTPKRGRPPKAISTVTISDEVVEQLRPTPKRGRPPKAISTITVSDEVVGQLRPTLKRGRPPKTISTITVSDKVVEQLRPTPKRGRPPKPISTITISDDSDDETVSLYEVMDDDNHVPELETVVSDETTDIQYKMESLESELGIYYRNSSDEEFTGFDVGPDATRQDVRISYIDTTLFDVLHESRDYLVLYLKGALCCGCLQLFETRRKLRIHRSKEHPRGQHSAIPDMCDVCSTVPSNATRHHMLSLKPIFYFCKLCRRLLIDVEDFESHRKIEHALKRPRMDVAPMDLLVRKQDSESLLRIIENPTHCANPFKSIENKAIFQLVKETDVYKLLFMQGYLCCGCQHWFSTYDALLAHCGEMHDNGCDSDEYGCDLCKADCKSQSRLLRHQLQRSRKLHYYCKLCHSVLLHHADDYEAHRAVAHNYQLRPTNVSENNTVGMLVCKEL</sequence>
<accession>A0ABM2A1N5</accession>
<dbReference type="InterPro" id="IPR017956">
    <property type="entry name" value="AT_hook_DNA-bd_motif"/>
</dbReference>
<feature type="compositionally biased region" description="Polar residues" evidence="7">
    <location>
        <begin position="107"/>
        <end position="130"/>
    </location>
</feature>
<feature type="domain" description="C2H2-type" evidence="8">
    <location>
        <begin position="684"/>
        <end position="712"/>
    </location>
</feature>
<dbReference type="PROSITE" id="PS00028">
    <property type="entry name" value="ZINC_FINGER_C2H2_1"/>
    <property type="match status" value="2"/>
</dbReference>
<organism evidence="10 11">
    <name type="scientific">Aedes albopictus</name>
    <name type="common">Asian tiger mosquito</name>
    <name type="synonym">Stegomyia albopicta</name>
    <dbReference type="NCBI Taxonomy" id="7160"/>
    <lineage>
        <taxon>Eukaryota</taxon>
        <taxon>Metazoa</taxon>
        <taxon>Ecdysozoa</taxon>
        <taxon>Arthropoda</taxon>
        <taxon>Hexapoda</taxon>
        <taxon>Insecta</taxon>
        <taxon>Pterygota</taxon>
        <taxon>Neoptera</taxon>
        <taxon>Endopterygota</taxon>
        <taxon>Diptera</taxon>
        <taxon>Nematocera</taxon>
        <taxon>Culicoidea</taxon>
        <taxon>Culicidae</taxon>
        <taxon>Culicinae</taxon>
        <taxon>Aedini</taxon>
        <taxon>Aedes</taxon>
        <taxon>Stegomyia</taxon>
    </lineage>
</organism>
<keyword evidence="4" id="KW-0862">Zinc</keyword>
<comment type="caution">
    <text evidence="6">Lacks conserved residue(s) required for the propagation of feature annotation.</text>
</comment>
<evidence type="ECO:0000313" key="11">
    <source>
        <dbReference type="Proteomes" id="UP000069940"/>
    </source>
</evidence>
<evidence type="ECO:0000256" key="4">
    <source>
        <dbReference type="ARBA" id="ARBA00022833"/>
    </source>
</evidence>
<evidence type="ECO:0000256" key="5">
    <source>
        <dbReference type="PROSITE-ProRule" id="PRU00042"/>
    </source>
</evidence>
<keyword evidence="2" id="KW-0677">Repeat</keyword>
<dbReference type="SMART" id="SM00384">
    <property type="entry name" value="AT_hook"/>
    <property type="match status" value="4"/>
</dbReference>
<dbReference type="EnsemblMetazoa" id="AALFPA23_023629.R35166">
    <property type="protein sequence ID" value="AALFPA23_023629.P35166"/>
    <property type="gene ID" value="AALFPA23_023629"/>
</dbReference>
<dbReference type="PROSITE" id="PS50157">
    <property type="entry name" value="ZINC_FINGER_C2H2_2"/>
    <property type="match status" value="1"/>
</dbReference>
<dbReference type="GeneID" id="109429696"/>
<dbReference type="PROSITE" id="PS51915">
    <property type="entry name" value="ZAD"/>
    <property type="match status" value="1"/>
</dbReference>
<dbReference type="Pfam" id="PF02178">
    <property type="entry name" value="AT_hook"/>
    <property type="match status" value="3"/>
</dbReference>
<evidence type="ECO:0000256" key="1">
    <source>
        <dbReference type="ARBA" id="ARBA00022723"/>
    </source>
</evidence>
<evidence type="ECO:0000259" key="8">
    <source>
        <dbReference type="PROSITE" id="PS50157"/>
    </source>
</evidence>
<evidence type="ECO:0000256" key="6">
    <source>
        <dbReference type="PROSITE-ProRule" id="PRU01263"/>
    </source>
</evidence>
<protein>
    <recommendedName>
        <fullName evidence="12">C2H2-type domain-containing protein</fullName>
    </recommendedName>
</protein>
<evidence type="ECO:0000313" key="10">
    <source>
        <dbReference type="EnsemblMetazoa" id="AALFPA23_023629.P35166"/>
    </source>
</evidence>
<evidence type="ECO:0008006" key="12">
    <source>
        <dbReference type="Google" id="ProtNLM"/>
    </source>
</evidence>
<reference evidence="11" key="1">
    <citation type="journal article" date="2015" name="Proc. Natl. Acad. Sci. U.S.A.">
        <title>Genome sequence of the Asian Tiger mosquito, Aedes albopictus, reveals insights into its biology, genetics, and evolution.</title>
        <authorList>
            <person name="Chen X.G."/>
            <person name="Jiang X."/>
            <person name="Gu J."/>
            <person name="Xu M."/>
            <person name="Wu Y."/>
            <person name="Deng Y."/>
            <person name="Zhang C."/>
            <person name="Bonizzoni M."/>
            <person name="Dermauw W."/>
            <person name="Vontas J."/>
            <person name="Armbruster P."/>
            <person name="Huang X."/>
            <person name="Yang Y."/>
            <person name="Zhang H."/>
            <person name="He W."/>
            <person name="Peng H."/>
            <person name="Liu Y."/>
            <person name="Wu K."/>
            <person name="Chen J."/>
            <person name="Lirakis M."/>
            <person name="Topalis P."/>
            <person name="Van Leeuwen T."/>
            <person name="Hall A.B."/>
            <person name="Jiang X."/>
            <person name="Thorpe C."/>
            <person name="Mueller R.L."/>
            <person name="Sun C."/>
            <person name="Waterhouse R.M."/>
            <person name="Yan G."/>
            <person name="Tu Z.J."/>
            <person name="Fang X."/>
            <person name="James A.A."/>
        </authorList>
    </citation>
    <scope>NUCLEOTIDE SEQUENCE [LARGE SCALE GENOMIC DNA]</scope>
    <source>
        <strain evidence="11">Foshan</strain>
    </source>
</reference>
<dbReference type="PANTHER" id="PTHR24379:SF127">
    <property type="entry name" value="BLOODY FINGERS-RELATED"/>
    <property type="match status" value="1"/>
</dbReference>
<feature type="domain" description="ZAD" evidence="9">
    <location>
        <begin position="1"/>
        <end position="53"/>
    </location>
</feature>
<dbReference type="SUPFAM" id="SSF57716">
    <property type="entry name" value="Glucocorticoid receptor-like (DNA-binding domain)"/>
    <property type="match status" value="1"/>
</dbReference>
<reference evidence="10" key="2">
    <citation type="submission" date="2025-05" db="UniProtKB">
        <authorList>
            <consortium name="EnsemblMetazoa"/>
        </authorList>
    </citation>
    <scope>IDENTIFICATION</scope>
    <source>
        <strain evidence="10">Foshan</strain>
    </source>
</reference>
<evidence type="ECO:0000256" key="7">
    <source>
        <dbReference type="SAM" id="MobiDB-lite"/>
    </source>
</evidence>
<keyword evidence="1" id="KW-0479">Metal-binding</keyword>
<keyword evidence="3 5" id="KW-0863">Zinc-finger</keyword>